<evidence type="ECO:0000256" key="1">
    <source>
        <dbReference type="ARBA" id="ARBA00004434"/>
    </source>
</evidence>
<dbReference type="GO" id="GO:0005743">
    <property type="term" value="C:mitochondrial inner membrane"/>
    <property type="evidence" value="ECO:0007669"/>
    <property type="project" value="UniProtKB-SubCell"/>
</dbReference>
<dbReference type="InterPro" id="IPR056164">
    <property type="entry name" value="Beta-prop_ELP1_1st"/>
</dbReference>
<evidence type="ECO:0000259" key="16">
    <source>
        <dbReference type="Pfam" id="PF23925"/>
    </source>
</evidence>
<evidence type="ECO:0000313" key="19">
    <source>
        <dbReference type="Proteomes" id="UP000243519"/>
    </source>
</evidence>
<dbReference type="InterPro" id="IPR056166">
    <property type="entry name" value="TPR_ELP1"/>
</dbReference>
<protein>
    <submittedName>
        <fullName evidence="18">IKI3 family protein</fullName>
    </submittedName>
</protein>
<keyword evidence="10" id="KW-0496">Mitochondrion</keyword>
<dbReference type="InterPro" id="IPR036636">
    <property type="entry name" value="COX7C/Cox8_sf"/>
</dbReference>
<dbReference type="GO" id="GO:0045277">
    <property type="term" value="C:respiratory chain complex IV"/>
    <property type="evidence" value="ECO:0007669"/>
    <property type="project" value="InterPro"/>
</dbReference>
<feature type="domain" description="ELP1 N-terminal second beta-propeller" evidence="14">
    <location>
        <begin position="499"/>
        <end position="763"/>
    </location>
</feature>
<dbReference type="SUPFAM" id="SSF50978">
    <property type="entry name" value="WD40 repeat-like"/>
    <property type="match status" value="1"/>
</dbReference>
<feature type="compositionally biased region" description="Low complexity" evidence="12">
    <location>
        <begin position="1264"/>
        <end position="1276"/>
    </location>
</feature>
<dbReference type="InterPro" id="IPR004202">
    <property type="entry name" value="COX7C/Cox8"/>
</dbReference>
<dbReference type="InterPro" id="IPR056167">
    <property type="entry name" value="A-sol_ELP1"/>
</dbReference>
<dbReference type="InterPro" id="IPR036322">
    <property type="entry name" value="WD40_repeat_dom_sf"/>
</dbReference>
<dbReference type="GO" id="GO:0002926">
    <property type="term" value="P:tRNA wobble base 5-methoxycarbonylmethyl-2-thiouridinylation"/>
    <property type="evidence" value="ECO:0007669"/>
    <property type="project" value="TreeGrafter"/>
</dbReference>
<dbReference type="Gene3D" id="4.10.49.10">
    <property type="entry name" value="Cytochrome c oxidase subunit VIIc"/>
    <property type="match status" value="1"/>
</dbReference>
<dbReference type="Pfam" id="PF23797">
    <property type="entry name" value="Beta-prop_ELP1_2nd"/>
    <property type="match status" value="1"/>
</dbReference>
<dbReference type="PANTHER" id="PTHR12747:SF0">
    <property type="entry name" value="ELONGATOR COMPLEX PROTEIN 1"/>
    <property type="match status" value="1"/>
</dbReference>
<comment type="pathway">
    <text evidence="4">tRNA modification; 5-methoxycarbonylmethyl-2-thiouridine-tRNA biosynthesis.</text>
</comment>
<dbReference type="Pfam" id="PF23925">
    <property type="entry name" value="A-sol_ELP1"/>
    <property type="match status" value="1"/>
</dbReference>
<dbReference type="Pfam" id="PF04762">
    <property type="entry name" value="Beta-prop_ELP1_1st"/>
    <property type="match status" value="1"/>
</dbReference>
<keyword evidence="7" id="KW-0963">Cytoplasm</keyword>
<feature type="domain" description="ELP1 first N-terminal beta-propeller" evidence="13">
    <location>
        <begin position="94"/>
        <end position="461"/>
    </location>
</feature>
<feature type="region of interest" description="Disordered" evidence="12">
    <location>
        <begin position="1264"/>
        <end position="1291"/>
    </location>
</feature>
<feature type="region of interest" description="Disordered" evidence="12">
    <location>
        <begin position="1360"/>
        <end position="1382"/>
    </location>
</feature>
<dbReference type="UniPathway" id="UPA00988"/>
<evidence type="ECO:0000256" key="3">
    <source>
        <dbReference type="ARBA" id="ARBA00004673"/>
    </source>
</evidence>
<dbReference type="EMBL" id="LHPN01000008">
    <property type="protein sequence ID" value="OAL70684.1"/>
    <property type="molecule type" value="Genomic_DNA"/>
</dbReference>
<reference evidence="18 19" key="1">
    <citation type="submission" date="2016-05" db="EMBL/GenBank/DDBJ databases">
        <title>Genome sequencing of Trichophyton violaceum CMCC(F)T3l isolated from hair.</title>
        <authorList>
            <person name="Zhan P."/>
            <person name="Tao Y."/>
            <person name="Liu W."/>
        </authorList>
    </citation>
    <scope>NUCLEOTIDE SEQUENCE [LARGE SCALE GENOMIC DNA]</scope>
    <source>
        <strain evidence="19">CMCC(F)T3l</strain>
    </source>
</reference>
<dbReference type="InterPro" id="IPR056165">
    <property type="entry name" value="Beta-prop_ELP1_2nd"/>
</dbReference>
<evidence type="ECO:0000256" key="6">
    <source>
        <dbReference type="ARBA" id="ARBA00010514"/>
    </source>
</evidence>
<evidence type="ECO:0000256" key="11">
    <source>
        <dbReference type="ARBA" id="ARBA00023136"/>
    </source>
</evidence>
<evidence type="ECO:0000256" key="5">
    <source>
        <dbReference type="ARBA" id="ARBA00006086"/>
    </source>
</evidence>
<evidence type="ECO:0000259" key="14">
    <source>
        <dbReference type="Pfam" id="PF23797"/>
    </source>
</evidence>
<evidence type="ECO:0000256" key="2">
    <source>
        <dbReference type="ARBA" id="ARBA00004496"/>
    </source>
</evidence>
<comment type="caution">
    <text evidence="18">The sequence shown here is derived from an EMBL/GenBank/DDBJ whole genome shotgun (WGS) entry which is preliminary data.</text>
</comment>
<feature type="domain" description="ELP1 alpha-solenoid" evidence="16">
    <location>
        <begin position="787"/>
        <end position="1001"/>
    </location>
</feature>
<comment type="subcellular location">
    <subcellularLocation>
        <location evidence="2">Cytoplasm</location>
    </subcellularLocation>
    <subcellularLocation>
        <location evidence="1">Mitochondrion inner membrane</location>
        <topology evidence="1">Single-pass membrane protein</topology>
    </subcellularLocation>
</comment>
<evidence type="ECO:0000259" key="13">
    <source>
        <dbReference type="Pfam" id="PF04762"/>
    </source>
</evidence>
<dbReference type="Pfam" id="PF23878">
    <property type="entry name" value="TPR_ELP1"/>
    <property type="match status" value="1"/>
</dbReference>
<comment type="pathway">
    <text evidence="3">Energy metabolism; oxidative phosphorylation.</text>
</comment>
<proteinExistence type="inferred from homology"/>
<dbReference type="UniPathway" id="UPA00705"/>
<dbReference type="GO" id="GO:0005829">
    <property type="term" value="C:cytosol"/>
    <property type="evidence" value="ECO:0007669"/>
    <property type="project" value="TreeGrafter"/>
</dbReference>
<dbReference type="PIRSF" id="PIRSF017233">
    <property type="entry name" value="IKAP"/>
    <property type="match status" value="1"/>
</dbReference>
<keyword evidence="9" id="KW-0999">Mitochondrion inner membrane</keyword>
<comment type="similarity">
    <text evidence="6">Belongs to the cytochrome c oxidase VIIc family.</text>
</comment>
<dbReference type="OrthoDB" id="40048at2759"/>
<evidence type="ECO:0000313" key="18">
    <source>
        <dbReference type="EMBL" id="OAL70684.1"/>
    </source>
</evidence>
<dbReference type="InterPro" id="IPR006849">
    <property type="entry name" value="Elp1"/>
</dbReference>
<evidence type="ECO:0000256" key="8">
    <source>
        <dbReference type="ARBA" id="ARBA00022694"/>
    </source>
</evidence>
<dbReference type="Proteomes" id="UP000243519">
    <property type="component" value="Unassembled WGS sequence"/>
</dbReference>
<keyword evidence="11" id="KW-0472">Membrane</keyword>
<sequence length="1414" mass="157560">MFARSAIRANTAASIISRRGFHSTRTQLGSGFHYPEGPRSNIPFNPLTKFFFLRYWGFMITGFTLPFAIAGKFQRMLFDNTFQTANHYSSPVTMRNLRNIRFSEVPLLGGLPLAATAWDASTDSLICAFGPAEDNAVIELKRKLQHEDANPEALPGDMSLIASWDAPCPNPDMKCDRILSLQYFPDTLIICLVLEGGDIIVVREEPQPGEDKIEIVGSVDAGISAAAWSPDEELLAISTKANTLLYMTRDFEGAADIALSQEDLKISQHVSVGWGKKETQFQGKRAKALRDPTMPEKVDEGKLSEFDDGKTTLSWRGDGAYLALNSIETGIRRVIRVYSREGALDSVSEPVDGLEGALSWRPSGNLIAGIQRLDDRIDVVFFERNGLRHGQFTLRLSKEERLSWASNITLAWNADSNVLAVQFKDRIQLWTTGNYHYYLKQEISLSIDGASPLCTFRWHHEKAMRFTTSSPTSLIDTDWVFEVAAGSTIIPNDFGSTAVIDGCTLKLSPLKVATVPPPMALCELTHDSNIIDVAFSKTSAKIAILSAASFTIYTWNLKSTSPLEATLYSSHAISPSRRPRLIAFLGEDDIYVVTQDEFGGEVVEWTGLHSNASKPVFLPEEGVHISSIFPDSEQEKLWIAHISPSKRVRSYSFVRNNGAEDSSVVTWQDGPATDTSWARAIQVPSGDDILFTLSRSGALYANKRLLTKSVTSFLLTSAHLIYTTAQHLLKFVHITKVDDLEIPGDTPEEDERCRSIERGAKLITAMPSKLGLTLQMPRGNIETIYPRAFVLAGIRGYIENKKYKSAYLVCRAQMVDMNILYDYMPEQFLDNIPLFLDQVKRVEFIDEFLSRLRNEDVTKTIYKDTLKLSQPTEASRGNAPGSDQAPAISFGKTKAENKVNKICDAFIAVLSHRIDTNLQNLVTSHVCKSPPDLDAGLSLVAKLRERNAEQAEEAVEHMCFLTDAHQLFNYALGLYDLELTLMVAQQAQRDPREYLPFLQKLHGISELQRKFEIDNHLGRFNKALKTLHALGSYDDLKLYTIKHGLYKDALELYKYQPELLRDMTQLHADYLYDQSNYKEAAIAYESLGMFKPAYESYKLAHVWRESLYCAALVPLSETDMNELATSLASTLTDESKDYVSAARIQSDYLHDIPTAARLLCKGSQFGDACRLLVLHNHQDRVSEIVDHGLTEAMGTMTELLADCRSQLQAQVPRIQELRAKRAADPLGFYGGDPTGAGAGDVDIPDNISLAPTDASTMAGRSLFTRYTGGSSTSRASSRMRKREERRRAKGKKGTVYEEEYLVNSVRRLIEKVNSSIEEVEALVQGMLRRGMRERAAVVEKNLDEVLSMCRDCLSDVFETPAEASSDAQDKEDEPPAGAISSGERVYLESMEALRGKGREPPVVKAFKKLSLLGG</sequence>
<accession>A0A178FF61</accession>
<dbReference type="GO" id="GO:0000049">
    <property type="term" value="F:tRNA binding"/>
    <property type="evidence" value="ECO:0007669"/>
    <property type="project" value="TreeGrafter"/>
</dbReference>
<dbReference type="PANTHER" id="PTHR12747">
    <property type="entry name" value="ELONGATOR COMPLEX PROTEIN 1"/>
    <property type="match status" value="1"/>
</dbReference>
<evidence type="ECO:0000256" key="12">
    <source>
        <dbReference type="SAM" id="MobiDB-lite"/>
    </source>
</evidence>
<evidence type="ECO:0000256" key="4">
    <source>
        <dbReference type="ARBA" id="ARBA00005043"/>
    </source>
</evidence>
<comment type="similarity">
    <text evidence="5">Belongs to the ELP1/IKA1 family.</text>
</comment>
<evidence type="ECO:0000256" key="7">
    <source>
        <dbReference type="ARBA" id="ARBA00022490"/>
    </source>
</evidence>
<evidence type="ECO:0000256" key="9">
    <source>
        <dbReference type="ARBA" id="ARBA00022792"/>
    </source>
</evidence>
<dbReference type="GO" id="GO:0033588">
    <property type="term" value="C:elongator holoenzyme complex"/>
    <property type="evidence" value="ECO:0007669"/>
    <property type="project" value="InterPro"/>
</dbReference>
<evidence type="ECO:0000259" key="17">
    <source>
        <dbReference type="Pfam" id="PF23936"/>
    </source>
</evidence>
<dbReference type="GO" id="GO:0006123">
    <property type="term" value="P:mitochondrial electron transport, cytochrome c to oxygen"/>
    <property type="evidence" value="ECO:0007669"/>
    <property type="project" value="InterPro"/>
</dbReference>
<evidence type="ECO:0000259" key="15">
    <source>
        <dbReference type="Pfam" id="PF23878"/>
    </source>
</evidence>
<organism evidence="18 19">
    <name type="scientific">Trichophyton violaceum</name>
    <dbReference type="NCBI Taxonomy" id="34388"/>
    <lineage>
        <taxon>Eukaryota</taxon>
        <taxon>Fungi</taxon>
        <taxon>Dikarya</taxon>
        <taxon>Ascomycota</taxon>
        <taxon>Pezizomycotina</taxon>
        <taxon>Eurotiomycetes</taxon>
        <taxon>Eurotiomycetidae</taxon>
        <taxon>Onygenales</taxon>
        <taxon>Arthrodermataceae</taxon>
        <taxon>Trichophyton</taxon>
    </lineage>
</organism>
<evidence type="ECO:0000256" key="10">
    <source>
        <dbReference type="ARBA" id="ARBA00023128"/>
    </source>
</evidence>
<feature type="domain" description="ELP1 three-helical bundle" evidence="17">
    <location>
        <begin position="1188"/>
        <end position="1349"/>
    </location>
</feature>
<dbReference type="SUPFAM" id="SSF101908">
    <property type="entry name" value="Putative isomerase YbhE"/>
    <property type="match status" value="1"/>
</dbReference>
<gene>
    <name evidence="18" type="ORF">A7D00_5012</name>
</gene>
<dbReference type="Pfam" id="PF02935">
    <property type="entry name" value="COX7C"/>
    <property type="match status" value="1"/>
</dbReference>
<name>A0A178FF61_TRIVO</name>
<dbReference type="Pfam" id="PF23936">
    <property type="entry name" value="HB_ELP1"/>
    <property type="match status" value="1"/>
</dbReference>
<keyword evidence="19" id="KW-1185">Reference proteome</keyword>
<dbReference type="InterPro" id="IPR056169">
    <property type="entry name" value="HB_ELP1"/>
</dbReference>
<keyword evidence="8" id="KW-0819">tRNA processing</keyword>
<feature type="domain" description="ELP1 TPR" evidence="15">
    <location>
        <begin position="1009"/>
        <end position="1170"/>
    </location>
</feature>